<keyword evidence="2" id="KW-1185">Reference proteome</keyword>
<dbReference type="EMBL" id="CP040908">
    <property type="protein sequence ID" value="QLL56887.1"/>
    <property type="molecule type" value="Genomic_DNA"/>
</dbReference>
<dbReference type="KEGG" id="efal:FH779_01755"/>
<dbReference type="InterPro" id="IPR029063">
    <property type="entry name" value="SAM-dependent_MTases_sf"/>
</dbReference>
<sequence length="236" mass="27070">MTKFSQEKLENVAENSLYTTFTNKMTIEYSFEVFKRFLKKGSILELGPAEGLMTNFLKDLDQNLTVIEGSKIFANQLKDKYPSIHVINSLFEEAEPNQKFDNIVLGHVLEHVEDPHILLNHIKPWLKEDGVILCAVPNARSLHRQAAVEIGFISSIFEMSEKDIHHGHMRIYTPETLQEDFLKVGYKVEHRGGYWLKPLTDSQLEVVLDESMLRGFMKLGESYPDIAGEIYIVAKV</sequence>
<dbReference type="Pfam" id="PF13489">
    <property type="entry name" value="Methyltransf_23"/>
    <property type="match status" value="1"/>
</dbReference>
<dbReference type="GO" id="GO:0032259">
    <property type="term" value="P:methylation"/>
    <property type="evidence" value="ECO:0007669"/>
    <property type="project" value="UniProtKB-KW"/>
</dbReference>
<dbReference type="Gene3D" id="3.40.50.150">
    <property type="entry name" value="Vaccinia Virus protein VP39"/>
    <property type="match status" value="1"/>
</dbReference>
<evidence type="ECO:0000313" key="2">
    <source>
        <dbReference type="Proteomes" id="UP000510643"/>
    </source>
</evidence>
<dbReference type="GeneID" id="78400152"/>
<keyword evidence="1" id="KW-0489">Methyltransferase</keyword>
<dbReference type="AlphaFoldDB" id="A0A7H9DP00"/>
<dbReference type="RefSeq" id="WP_180905840.1">
    <property type="nucleotide sequence ID" value="NZ_CP040908.1"/>
</dbReference>
<reference evidence="1 2" key="1">
    <citation type="submission" date="2019-06" db="EMBL/GenBank/DDBJ databases">
        <title>Emergence of pandrug resistant Empedobacter falsenii in China.</title>
        <authorList>
            <person name="Dong N."/>
            <person name="Chen S."/>
            <person name="Zhang R."/>
        </authorList>
    </citation>
    <scope>NUCLEOTIDE SEQUENCE [LARGE SCALE GENOMIC DNA]</scope>
    <source>
        <strain evidence="1 2">1681-1</strain>
    </source>
</reference>
<dbReference type="Proteomes" id="UP000510643">
    <property type="component" value="Chromosome"/>
</dbReference>
<organism evidence="1 2">
    <name type="scientific">Empedobacter falsenii</name>
    <dbReference type="NCBI Taxonomy" id="343874"/>
    <lineage>
        <taxon>Bacteria</taxon>
        <taxon>Pseudomonadati</taxon>
        <taxon>Bacteroidota</taxon>
        <taxon>Flavobacteriia</taxon>
        <taxon>Flavobacteriales</taxon>
        <taxon>Weeksellaceae</taxon>
        <taxon>Empedobacter</taxon>
    </lineage>
</organism>
<dbReference type="SUPFAM" id="SSF53335">
    <property type="entry name" value="S-adenosyl-L-methionine-dependent methyltransferases"/>
    <property type="match status" value="1"/>
</dbReference>
<protein>
    <submittedName>
        <fullName evidence="1">Class I SAM-dependent methyltransferase</fullName>
    </submittedName>
</protein>
<dbReference type="CDD" id="cd02440">
    <property type="entry name" value="AdoMet_MTases"/>
    <property type="match status" value="1"/>
</dbReference>
<evidence type="ECO:0000313" key="1">
    <source>
        <dbReference type="EMBL" id="QLL56887.1"/>
    </source>
</evidence>
<proteinExistence type="predicted"/>
<accession>A0A7H9DP00</accession>
<dbReference type="PANTHER" id="PTHR43861">
    <property type="entry name" value="TRANS-ACONITATE 2-METHYLTRANSFERASE-RELATED"/>
    <property type="match status" value="1"/>
</dbReference>
<dbReference type="GO" id="GO:0008168">
    <property type="term" value="F:methyltransferase activity"/>
    <property type="evidence" value="ECO:0007669"/>
    <property type="project" value="UniProtKB-KW"/>
</dbReference>
<keyword evidence="1" id="KW-0808">Transferase</keyword>
<name>A0A7H9DP00_9FLAO</name>
<gene>
    <name evidence="1" type="ORF">FH779_01755</name>
</gene>